<evidence type="ECO:0000313" key="1">
    <source>
        <dbReference type="EMBL" id="SVB35333.1"/>
    </source>
</evidence>
<reference evidence="1" key="1">
    <citation type="submission" date="2018-05" db="EMBL/GenBank/DDBJ databases">
        <authorList>
            <person name="Lanie J.A."/>
            <person name="Ng W.-L."/>
            <person name="Kazmierczak K.M."/>
            <person name="Andrzejewski T.M."/>
            <person name="Davidsen T.M."/>
            <person name="Wayne K.J."/>
            <person name="Tettelin H."/>
            <person name="Glass J.I."/>
            <person name="Rusch D."/>
            <person name="Podicherti R."/>
            <person name="Tsui H.-C.T."/>
            <person name="Winkler M.E."/>
        </authorList>
    </citation>
    <scope>NUCLEOTIDE SEQUENCE</scope>
</reference>
<proteinExistence type="predicted"/>
<feature type="non-terminal residue" evidence="1">
    <location>
        <position position="172"/>
    </location>
</feature>
<dbReference type="AlphaFoldDB" id="A0A382DCH3"/>
<name>A0A382DCH3_9ZZZZ</name>
<dbReference type="InterPro" id="IPR000246">
    <property type="entry name" value="Peptidase_T2"/>
</dbReference>
<evidence type="ECO:0008006" key="2">
    <source>
        <dbReference type="Google" id="ProtNLM"/>
    </source>
</evidence>
<dbReference type="GO" id="GO:0005737">
    <property type="term" value="C:cytoplasm"/>
    <property type="evidence" value="ECO:0007669"/>
    <property type="project" value="TreeGrafter"/>
</dbReference>
<dbReference type="EMBL" id="UINC01038384">
    <property type="protein sequence ID" value="SVB35333.1"/>
    <property type="molecule type" value="Genomic_DNA"/>
</dbReference>
<dbReference type="Pfam" id="PF01112">
    <property type="entry name" value="Asparaginase_2"/>
    <property type="match status" value="1"/>
</dbReference>
<dbReference type="PANTHER" id="PTHR10188:SF6">
    <property type="entry name" value="N(4)-(BETA-N-ACETYLGLUCOSAMINYL)-L-ASPARAGINASE"/>
    <property type="match status" value="1"/>
</dbReference>
<accession>A0A382DCH3</accession>
<dbReference type="SUPFAM" id="SSF56235">
    <property type="entry name" value="N-terminal nucleophile aminohydrolases (Ntn hydrolases)"/>
    <property type="match status" value="1"/>
</dbReference>
<dbReference type="InterPro" id="IPR029055">
    <property type="entry name" value="Ntn_hydrolases_N"/>
</dbReference>
<organism evidence="1">
    <name type="scientific">marine metagenome</name>
    <dbReference type="NCBI Taxonomy" id="408172"/>
    <lineage>
        <taxon>unclassified sequences</taxon>
        <taxon>metagenomes</taxon>
        <taxon>ecological metagenomes</taxon>
    </lineage>
</organism>
<dbReference type="GO" id="GO:0016811">
    <property type="term" value="F:hydrolase activity, acting on carbon-nitrogen (but not peptide) bonds, in linear amides"/>
    <property type="evidence" value="ECO:0007669"/>
    <property type="project" value="UniProtKB-ARBA"/>
</dbReference>
<sequence length="172" mass="18085">MGFRWNRRGILQAGAAASLGVFGGKHALASPAFHINRSQGTRPLVISSGNGLDACATAMEMLQAGEDTLDAVIAGVNIVEEDPNDMSVGYGGLPNESGTVQLDSSVMHGPTRNGGAVASIEGIKNPSKVAKIVMERTDHVLIVGQGAQDLAKAHGFQVENLLTNRARERWLQ</sequence>
<dbReference type="PANTHER" id="PTHR10188">
    <property type="entry name" value="L-ASPARAGINASE"/>
    <property type="match status" value="1"/>
</dbReference>
<protein>
    <recommendedName>
        <fullName evidence="2">Asparaginase</fullName>
    </recommendedName>
</protein>
<gene>
    <name evidence="1" type="ORF">METZ01_LOCUS188187</name>
</gene>